<reference evidence="2" key="2">
    <citation type="submission" date="2025-09" db="UniProtKB">
        <authorList>
            <consortium name="Ensembl"/>
        </authorList>
    </citation>
    <scope>IDENTIFICATION</scope>
</reference>
<dbReference type="AlphaFoldDB" id="A0A8C7AVD3"/>
<dbReference type="PANTHER" id="PTHR19229:SF274">
    <property type="entry name" value="ABC-TYPE ORGANIC ANION TRANSPORTER ABCA8"/>
    <property type="match status" value="1"/>
</dbReference>
<sequence>MMKREISVCQQTWALLYKNLLKKWRLKTENIYSLGSNYTFHEFSDFSSLPAMDLGRVDSFKDSTFSLIYTPVTNTTQQIMNKVALASFMKAHCSETNENVSCEVSEYWTRGFVALQAAINAAIIETATNHSVMEELMSVTGKNMKIHPFVSQGGIEADFFIFFCIISFSSFTYYASLNVTRERKKMKGLMRMMGLRDSAFW</sequence>
<keyword evidence="1" id="KW-0472">Membrane</keyword>
<dbReference type="InterPro" id="IPR026082">
    <property type="entry name" value="ABCA"/>
</dbReference>
<evidence type="ECO:0000313" key="3">
    <source>
        <dbReference type="Proteomes" id="UP000694425"/>
    </source>
</evidence>
<dbReference type="PANTHER" id="PTHR19229">
    <property type="entry name" value="ATP-BINDING CASSETTE TRANSPORTER SUBFAMILY A ABCA"/>
    <property type="match status" value="1"/>
</dbReference>
<dbReference type="GO" id="GO:0140359">
    <property type="term" value="F:ABC-type transporter activity"/>
    <property type="evidence" value="ECO:0007669"/>
    <property type="project" value="InterPro"/>
</dbReference>
<evidence type="ECO:0000313" key="2">
    <source>
        <dbReference type="Ensembl" id="ENSNVIP00000011162.1"/>
    </source>
</evidence>
<reference evidence="2" key="1">
    <citation type="submission" date="2025-08" db="UniProtKB">
        <authorList>
            <consortium name="Ensembl"/>
        </authorList>
    </citation>
    <scope>IDENTIFICATION</scope>
</reference>
<proteinExistence type="predicted"/>
<evidence type="ECO:0000256" key="1">
    <source>
        <dbReference type="SAM" id="Phobius"/>
    </source>
</evidence>
<dbReference type="GO" id="GO:0005319">
    <property type="term" value="F:lipid transporter activity"/>
    <property type="evidence" value="ECO:0007669"/>
    <property type="project" value="TreeGrafter"/>
</dbReference>
<dbReference type="GeneTree" id="ENSGT00940000162012"/>
<dbReference type="Ensembl" id="ENSNVIT00000013084.1">
    <property type="protein sequence ID" value="ENSNVIP00000011162.1"/>
    <property type="gene ID" value="ENSNVIG00000008868.1"/>
</dbReference>
<dbReference type="Proteomes" id="UP000694425">
    <property type="component" value="Unplaced"/>
</dbReference>
<accession>A0A8C7AVD3</accession>
<dbReference type="GO" id="GO:0005743">
    <property type="term" value="C:mitochondrial inner membrane"/>
    <property type="evidence" value="ECO:0007669"/>
    <property type="project" value="TreeGrafter"/>
</dbReference>
<keyword evidence="1" id="KW-0812">Transmembrane</keyword>
<organism evidence="2 3">
    <name type="scientific">Neovison vison</name>
    <name type="common">American mink</name>
    <name type="synonym">Mustela vison</name>
    <dbReference type="NCBI Taxonomy" id="452646"/>
    <lineage>
        <taxon>Eukaryota</taxon>
        <taxon>Metazoa</taxon>
        <taxon>Chordata</taxon>
        <taxon>Craniata</taxon>
        <taxon>Vertebrata</taxon>
        <taxon>Euteleostomi</taxon>
        <taxon>Mammalia</taxon>
        <taxon>Eutheria</taxon>
        <taxon>Laurasiatheria</taxon>
        <taxon>Carnivora</taxon>
        <taxon>Caniformia</taxon>
        <taxon>Musteloidea</taxon>
        <taxon>Mustelidae</taxon>
        <taxon>Mustelinae</taxon>
        <taxon>Neogale</taxon>
    </lineage>
</organism>
<keyword evidence="3" id="KW-1185">Reference proteome</keyword>
<feature type="transmembrane region" description="Helical" evidence="1">
    <location>
        <begin position="159"/>
        <end position="177"/>
    </location>
</feature>
<keyword evidence="1" id="KW-1133">Transmembrane helix</keyword>
<name>A0A8C7AVD3_NEOVI</name>
<protein>
    <submittedName>
        <fullName evidence="2">Uncharacterized protein</fullName>
    </submittedName>
</protein>